<dbReference type="InterPro" id="IPR036188">
    <property type="entry name" value="FAD/NAD-bd_sf"/>
</dbReference>
<keyword evidence="6" id="KW-0560">Oxidoreductase</keyword>
<dbReference type="InterPro" id="IPR051205">
    <property type="entry name" value="UbiH/COQ6_monooxygenase"/>
</dbReference>
<keyword evidence="10" id="KW-1185">Reference proteome</keyword>
<sequence>MNRYDVFIRGSGIVGKALALALAKAGLGVALGRTPARAAAEDVRTYALSARSVALLRSVKAWDALPPDAATPVYDMRIEGDAAAGTTLPGVLQFSAWEQQVGELAWIVDAAALEDALSQLVRFQPHVTEVEAAMPAALTAICEGKESAAREALGVEWQRHAYGQTAIAARLASDRPHRGIARQWFRSPDVLALLPFDRPEAGGSYGLVWSVPEARAAELMGLDEAGFMQALQEASGGAAGALSLRSARVAWPLSLAQASRWSGPGWVLLGDAAHVVHPLAGQGLNLGLADVDALARVLREREPWRPVGDEKLLRRYERERAAPTWAMGRVTDGLLHLFAAPAAPLRELRNSGLGLVNQLSPVKRWLTRRALDS</sequence>
<proteinExistence type="inferred from homology"/>
<dbReference type="RefSeq" id="WP_251779272.1">
    <property type="nucleotide sequence ID" value="NZ_JAMKFE010000008.1"/>
</dbReference>
<comment type="caution">
    <text evidence="9">The sequence shown here is derived from an EMBL/GenBank/DDBJ whole genome shotgun (WGS) entry which is preliminary data.</text>
</comment>
<evidence type="ECO:0000259" key="8">
    <source>
        <dbReference type="Pfam" id="PF01494"/>
    </source>
</evidence>
<dbReference type="Proteomes" id="UP001165541">
    <property type="component" value="Unassembled WGS sequence"/>
</dbReference>
<comment type="similarity">
    <text evidence="3">Belongs to the UbiH/COQ6 family.</text>
</comment>
<evidence type="ECO:0000256" key="2">
    <source>
        <dbReference type="ARBA" id="ARBA00004749"/>
    </source>
</evidence>
<gene>
    <name evidence="9" type="ORF">M8A51_14985</name>
</gene>
<dbReference type="NCBIfam" id="TIGR01988">
    <property type="entry name" value="Ubi-OHases"/>
    <property type="match status" value="1"/>
</dbReference>
<evidence type="ECO:0000256" key="7">
    <source>
        <dbReference type="ARBA" id="ARBA00023033"/>
    </source>
</evidence>
<dbReference type="Gene3D" id="3.50.50.60">
    <property type="entry name" value="FAD/NAD(P)-binding domain"/>
    <property type="match status" value="2"/>
</dbReference>
<keyword evidence="5" id="KW-0274">FAD</keyword>
<keyword evidence="7 9" id="KW-0503">Monooxygenase</keyword>
<dbReference type="GO" id="GO:0004497">
    <property type="term" value="F:monooxygenase activity"/>
    <property type="evidence" value="ECO:0007669"/>
    <property type="project" value="UniProtKB-KW"/>
</dbReference>
<evidence type="ECO:0000256" key="6">
    <source>
        <dbReference type="ARBA" id="ARBA00023002"/>
    </source>
</evidence>
<dbReference type="SUPFAM" id="SSF51905">
    <property type="entry name" value="FAD/NAD(P)-binding domain"/>
    <property type="match status" value="1"/>
</dbReference>
<dbReference type="InterPro" id="IPR018168">
    <property type="entry name" value="Ubi_Hdrlase_CS"/>
</dbReference>
<comment type="cofactor">
    <cofactor evidence="1">
        <name>FAD</name>
        <dbReference type="ChEBI" id="CHEBI:57692"/>
    </cofactor>
</comment>
<evidence type="ECO:0000256" key="4">
    <source>
        <dbReference type="ARBA" id="ARBA00022630"/>
    </source>
</evidence>
<evidence type="ECO:0000256" key="3">
    <source>
        <dbReference type="ARBA" id="ARBA00005349"/>
    </source>
</evidence>
<evidence type="ECO:0000256" key="1">
    <source>
        <dbReference type="ARBA" id="ARBA00001974"/>
    </source>
</evidence>
<keyword evidence="4" id="KW-0285">Flavoprotein</keyword>
<dbReference type="Pfam" id="PF01494">
    <property type="entry name" value="FAD_binding_3"/>
    <property type="match status" value="1"/>
</dbReference>
<name>A0ABT0YQ08_9BURK</name>
<accession>A0ABT0YQ08</accession>
<reference evidence="9" key="1">
    <citation type="submission" date="2022-05" db="EMBL/GenBank/DDBJ databases">
        <title>Schlegelella sp. nov., isolated from mangrove soil.</title>
        <authorList>
            <person name="Liu Y."/>
            <person name="Ge X."/>
            <person name="Liu W."/>
        </authorList>
    </citation>
    <scope>NUCLEOTIDE SEQUENCE</scope>
    <source>
        <strain evidence="9">S2-27</strain>
    </source>
</reference>
<feature type="domain" description="FAD-binding" evidence="8">
    <location>
        <begin position="4"/>
        <end position="327"/>
    </location>
</feature>
<evidence type="ECO:0000313" key="10">
    <source>
        <dbReference type="Proteomes" id="UP001165541"/>
    </source>
</evidence>
<dbReference type="InterPro" id="IPR010971">
    <property type="entry name" value="UbiH/COQ6"/>
</dbReference>
<protein>
    <submittedName>
        <fullName evidence="9">FAD-dependent monooxygenase</fullName>
    </submittedName>
</protein>
<dbReference type="PANTHER" id="PTHR43876">
    <property type="entry name" value="UBIQUINONE BIOSYNTHESIS MONOOXYGENASE COQ6, MITOCHONDRIAL"/>
    <property type="match status" value="1"/>
</dbReference>
<dbReference type="PRINTS" id="PR00420">
    <property type="entry name" value="RNGMNOXGNASE"/>
</dbReference>
<organism evidence="9 10">
    <name type="scientific">Caldimonas mangrovi</name>
    <dbReference type="NCBI Taxonomy" id="2944811"/>
    <lineage>
        <taxon>Bacteria</taxon>
        <taxon>Pseudomonadati</taxon>
        <taxon>Pseudomonadota</taxon>
        <taxon>Betaproteobacteria</taxon>
        <taxon>Burkholderiales</taxon>
        <taxon>Sphaerotilaceae</taxon>
        <taxon>Caldimonas</taxon>
    </lineage>
</organism>
<evidence type="ECO:0000313" key="9">
    <source>
        <dbReference type="EMBL" id="MCM5680828.1"/>
    </source>
</evidence>
<dbReference type="InterPro" id="IPR002938">
    <property type="entry name" value="FAD-bd"/>
</dbReference>
<comment type="pathway">
    <text evidence="2">Cofactor biosynthesis; ubiquinone biosynthesis.</text>
</comment>
<dbReference type="Gene3D" id="3.30.9.10">
    <property type="entry name" value="D-Amino Acid Oxidase, subunit A, domain 2"/>
    <property type="match status" value="1"/>
</dbReference>
<dbReference type="EMBL" id="JAMKFE010000008">
    <property type="protein sequence ID" value="MCM5680828.1"/>
    <property type="molecule type" value="Genomic_DNA"/>
</dbReference>
<evidence type="ECO:0000256" key="5">
    <source>
        <dbReference type="ARBA" id="ARBA00022827"/>
    </source>
</evidence>
<dbReference type="PROSITE" id="PS01304">
    <property type="entry name" value="UBIH"/>
    <property type="match status" value="1"/>
</dbReference>
<dbReference type="PANTHER" id="PTHR43876:SF7">
    <property type="entry name" value="UBIQUINONE BIOSYNTHESIS MONOOXYGENASE COQ6, MITOCHONDRIAL"/>
    <property type="match status" value="1"/>
</dbReference>